<dbReference type="GO" id="GO:0008833">
    <property type="term" value="F:deoxyribonuclease IV (phage-T4-induced) activity"/>
    <property type="evidence" value="ECO:0007669"/>
    <property type="project" value="UniProtKB-UniRule"/>
</dbReference>
<keyword evidence="3 9" id="KW-0479">Metal-binding</keyword>
<feature type="binding site" evidence="9">
    <location>
        <position position="231"/>
    </location>
    <ligand>
        <name>Zn(2+)</name>
        <dbReference type="ChEBI" id="CHEBI:29105"/>
        <label>3</label>
    </ligand>
</feature>
<evidence type="ECO:0000256" key="5">
    <source>
        <dbReference type="ARBA" id="ARBA00022763"/>
    </source>
</evidence>
<evidence type="ECO:0000313" key="11">
    <source>
        <dbReference type="EMBL" id="ORJ62157.1"/>
    </source>
</evidence>
<keyword evidence="4 9" id="KW-0255">Endonuclease</keyword>
<dbReference type="Gene3D" id="3.20.20.150">
    <property type="entry name" value="Divalent-metal-dependent TIM barrel enzymes"/>
    <property type="match status" value="1"/>
</dbReference>
<keyword evidence="12" id="KW-1185">Reference proteome</keyword>
<dbReference type="InterPro" id="IPR013022">
    <property type="entry name" value="Xyl_isomerase-like_TIM-brl"/>
</dbReference>
<evidence type="ECO:0000259" key="10">
    <source>
        <dbReference type="Pfam" id="PF01261"/>
    </source>
</evidence>
<feature type="binding site" evidence="9">
    <location>
        <position position="179"/>
    </location>
    <ligand>
        <name>Zn(2+)</name>
        <dbReference type="ChEBI" id="CHEBI:29105"/>
        <label>2</label>
    </ligand>
</feature>
<feature type="binding site" evidence="9">
    <location>
        <position position="146"/>
    </location>
    <ligand>
        <name>Zn(2+)</name>
        <dbReference type="ChEBI" id="CHEBI:29105"/>
        <label>2</label>
    </ligand>
</feature>
<dbReference type="AlphaFoldDB" id="A0A1X0YAL4"/>
<dbReference type="SMART" id="SM00518">
    <property type="entry name" value="AP2Ec"/>
    <property type="match status" value="1"/>
</dbReference>
<comment type="function">
    <text evidence="9">Endonuclease IV plays a role in DNA repair. It cleaves phosphodiester bonds at apurinic or apyrimidinic (AP) sites, generating a 3'-hydroxyl group and a 5'-terminal sugar phosphate.</text>
</comment>
<feature type="binding site" evidence="9">
    <location>
        <position position="261"/>
    </location>
    <ligand>
        <name>Zn(2+)</name>
        <dbReference type="ChEBI" id="CHEBI:29105"/>
        <label>2</label>
    </ligand>
</feature>
<name>A0A1X0YAL4_9BACT</name>
<feature type="binding site" evidence="9">
    <location>
        <position position="110"/>
    </location>
    <ligand>
        <name>Zn(2+)</name>
        <dbReference type="ChEBI" id="CHEBI:29105"/>
        <label>1</label>
    </ligand>
</feature>
<dbReference type="Pfam" id="PF01261">
    <property type="entry name" value="AP_endonuc_2"/>
    <property type="match status" value="1"/>
</dbReference>
<dbReference type="NCBIfam" id="TIGR00587">
    <property type="entry name" value="nfo"/>
    <property type="match status" value="1"/>
</dbReference>
<evidence type="ECO:0000313" key="12">
    <source>
        <dbReference type="Proteomes" id="UP000193136"/>
    </source>
</evidence>
<proteinExistence type="inferred from homology"/>
<dbReference type="CDD" id="cd00019">
    <property type="entry name" value="AP2Ec"/>
    <property type="match status" value="1"/>
</dbReference>
<feature type="binding site" evidence="9">
    <location>
        <position position="182"/>
    </location>
    <ligand>
        <name>Zn(2+)</name>
        <dbReference type="ChEBI" id="CHEBI:29105"/>
        <label>3</label>
    </ligand>
</feature>
<organism evidence="11 12">
    <name type="scientific">Geothermobacter hydrogeniphilus</name>
    <dbReference type="NCBI Taxonomy" id="1969733"/>
    <lineage>
        <taxon>Bacteria</taxon>
        <taxon>Pseudomonadati</taxon>
        <taxon>Thermodesulfobacteriota</taxon>
        <taxon>Desulfuromonadia</taxon>
        <taxon>Desulfuromonadales</taxon>
        <taxon>Geothermobacteraceae</taxon>
        <taxon>Geothermobacter</taxon>
    </lineage>
</organism>
<dbReference type="FunFam" id="3.20.20.150:FF:000001">
    <property type="entry name" value="Probable endonuclease 4"/>
    <property type="match status" value="1"/>
</dbReference>
<comment type="catalytic activity">
    <reaction evidence="9">
        <text>Endonucleolytic cleavage to 5'-phosphooligonucleotide end-products.</text>
        <dbReference type="EC" id="3.1.21.2"/>
    </reaction>
</comment>
<dbReference type="GO" id="GO:0003906">
    <property type="term" value="F:DNA-(apurinic or apyrimidinic site) endonuclease activity"/>
    <property type="evidence" value="ECO:0007669"/>
    <property type="project" value="TreeGrafter"/>
</dbReference>
<evidence type="ECO:0000256" key="8">
    <source>
        <dbReference type="ARBA" id="ARBA00023204"/>
    </source>
</evidence>
<evidence type="ECO:0000256" key="3">
    <source>
        <dbReference type="ARBA" id="ARBA00022723"/>
    </source>
</evidence>
<dbReference type="STRING" id="1969733.B5V00_05260"/>
<dbReference type="HAMAP" id="MF_00152">
    <property type="entry name" value="Nfo"/>
    <property type="match status" value="1"/>
</dbReference>
<feature type="binding site" evidence="9">
    <location>
        <position position="70"/>
    </location>
    <ligand>
        <name>Zn(2+)</name>
        <dbReference type="ChEBI" id="CHEBI:29105"/>
        <label>1</label>
    </ligand>
</feature>
<evidence type="ECO:0000256" key="7">
    <source>
        <dbReference type="ARBA" id="ARBA00022833"/>
    </source>
</evidence>
<keyword evidence="8 9" id="KW-0234">DNA repair</keyword>
<evidence type="ECO:0000256" key="4">
    <source>
        <dbReference type="ARBA" id="ARBA00022759"/>
    </source>
</evidence>
<dbReference type="PANTHER" id="PTHR21445">
    <property type="entry name" value="ENDONUCLEASE IV ENDODEOXYRIBONUCLEASE IV"/>
    <property type="match status" value="1"/>
</dbReference>
<comment type="similarity">
    <text evidence="1 9">Belongs to the AP endonuclease 2 family.</text>
</comment>
<dbReference type="PANTHER" id="PTHR21445:SF0">
    <property type="entry name" value="APURINIC-APYRIMIDINIC ENDONUCLEASE"/>
    <property type="match status" value="1"/>
</dbReference>
<reference evidence="11 12" key="1">
    <citation type="submission" date="2017-03" db="EMBL/GenBank/DDBJ databases">
        <title>Genome sequence of Geothermobacter sp. EPR-M, Deep-Sea Iron Reducer.</title>
        <authorList>
            <person name="Tully B."/>
            <person name="Savalia P."/>
            <person name="Abuyen K."/>
            <person name="Baughan C."/>
            <person name="Romero E."/>
            <person name="Ronkowski C."/>
            <person name="Torres B."/>
            <person name="Tremblay J."/>
            <person name="Trujillo A."/>
            <person name="Tyler M."/>
            <person name="Perez-Rodriguez I."/>
            <person name="Amend J."/>
        </authorList>
    </citation>
    <scope>NUCLEOTIDE SEQUENCE [LARGE SCALE GENOMIC DNA]</scope>
    <source>
        <strain evidence="11 12">EPR-M</strain>
    </source>
</reference>
<dbReference type="Proteomes" id="UP000193136">
    <property type="component" value="Unassembled WGS sequence"/>
</dbReference>
<dbReference type="InterPro" id="IPR018246">
    <property type="entry name" value="AP_endonuc_F2_Zn_BS"/>
</dbReference>
<evidence type="ECO:0000256" key="6">
    <source>
        <dbReference type="ARBA" id="ARBA00022801"/>
    </source>
</evidence>
<dbReference type="GO" id="GO:0008270">
    <property type="term" value="F:zinc ion binding"/>
    <property type="evidence" value="ECO:0007669"/>
    <property type="project" value="UniProtKB-UniRule"/>
</dbReference>
<feature type="binding site" evidence="9">
    <location>
        <position position="216"/>
    </location>
    <ligand>
        <name>Zn(2+)</name>
        <dbReference type="ChEBI" id="CHEBI:29105"/>
        <label>2</label>
    </ligand>
</feature>
<accession>A0A1X0YAL4</accession>
<keyword evidence="7 9" id="KW-0862">Zinc</keyword>
<gene>
    <name evidence="9" type="primary">nfo</name>
    <name evidence="11" type="ORF">B5V00_05260</name>
</gene>
<feature type="binding site" evidence="9">
    <location>
        <position position="229"/>
    </location>
    <ligand>
        <name>Zn(2+)</name>
        <dbReference type="ChEBI" id="CHEBI:29105"/>
        <label>3</label>
    </ligand>
</feature>
<sequence length="285" mass="31237">MVIRHPLGVHASIAGGIEKAILRGERIGCTALQIFTGNASRWVVKPLSPIGVEAFHAARLNSSISRVFAHDSYLINLAAPDDGKWEKSKAAFIDELRRCRQLGLDGLVMHPGAHLESGEEVGLQRVAAAFHEIFAAVPDAPQVLLETTAGMGSHLGWRFEQLARIIERVPEHDFGICFDTCHVFAAGYDISGEAGYEAVMAEFDRLVGCGRIRLFHINDSKRDCGSRVDRHQHVGRGCIGETGFACLMRDARFADVPKILETPPGEEHADDLRNLELLRRLAGEG</sequence>
<keyword evidence="6 9" id="KW-0378">Hydrolase</keyword>
<dbReference type="GO" id="GO:0006284">
    <property type="term" value="P:base-excision repair"/>
    <property type="evidence" value="ECO:0007669"/>
    <property type="project" value="TreeGrafter"/>
</dbReference>
<keyword evidence="2 9" id="KW-0540">Nuclease</keyword>
<dbReference type="EMBL" id="NAAD01000004">
    <property type="protein sequence ID" value="ORJ62157.1"/>
    <property type="molecule type" value="Genomic_DNA"/>
</dbReference>
<protein>
    <recommendedName>
        <fullName evidence="9">Probable endonuclease 4</fullName>
        <ecNumber evidence="9">3.1.21.2</ecNumber>
    </recommendedName>
    <alternativeName>
        <fullName evidence="9">Endodeoxyribonuclease IV</fullName>
    </alternativeName>
    <alternativeName>
        <fullName evidence="9">Endonuclease IV</fullName>
    </alternativeName>
</protein>
<dbReference type="PROSITE" id="PS51432">
    <property type="entry name" value="AP_NUCLEASE_F2_4"/>
    <property type="match status" value="1"/>
</dbReference>
<dbReference type="GO" id="GO:0003677">
    <property type="term" value="F:DNA binding"/>
    <property type="evidence" value="ECO:0007669"/>
    <property type="project" value="InterPro"/>
</dbReference>
<dbReference type="GO" id="GO:0008081">
    <property type="term" value="F:phosphoric diester hydrolase activity"/>
    <property type="evidence" value="ECO:0007669"/>
    <property type="project" value="TreeGrafter"/>
</dbReference>
<evidence type="ECO:0000256" key="1">
    <source>
        <dbReference type="ARBA" id="ARBA00005340"/>
    </source>
</evidence>
<dbReference type="PROSITE" id="PS00731">
    <property type="entry name" value="AP_NUCLEASE_F2_3"/>
    <property type="match status" value="1"/>
</dbReference>
<feature type="domain" description="Xylose isomerase-like TIM barrel" evidence="10">
    <location>
        <begin position="26"/>
        <end position="273"/>
    </location>
</feature>
<dbReference type="PROSITE" id="PS00730">
    <property type="entry name" value="AP_NUCLEASE_F2_2"/>
    <property type="match status" value="1"/>
</dbReference>
<dbReference type="SUPFAM" id="SSF51658">
    <property type="entry name" value="Xylose isomerase-like"/>
    <property type="match status" value="1"/>
</dbReference>
<dbReference type="InterPro" id="IPR036237">
    <property type="entry name" value="Xyl_isomerase-like_sf"/>
</dbReference>
<comment type="caution">
    <text evidence="11">The sequence shown here is derived from an EMBL/GenBank/DDBJ whole genome shotgun (WGS) entry which is preliminary data.</text>
</comment>
<comment type="cofactor">
    <cofactor evidence="9">
        <name>Zn(2+)</name>
        <dbReference type="ChEBI" id="CHEBI:29105"/>
    </cofactor>
    <text evidence="9">Binds 3 Zn(2+) ions.</text>
</comment>
<dbReference type="InterPro" id="IPR001719">
    <property type="entry name" value="AP_endonuc_2"/>
</dbReference>
<dbReference type="PROSITE" id="PS00729">
    <property type="entry name" value="AP_NUCLEASE_F2_1"/>
    <property type="match status" value="1"/>
</dbReference>
<keyword evidence="5 9" id="KW-0227">DNA damage</keyword>
<evidence type="ECO:0000256" key="2">
    <source>
        <dbReference type="ARBA" id="ARBA00022722"/>
    </source>
</evidence>
<feature type="binding site" evidence="9">
    <location>
        <position position="146"/>
    </location>
    <ligand>
        <name>Zn(2+)</name>
        <dbReference type="ChEBI" id="CHEBI:29105"/>
        <label>1</label>
    </ligand>
</feature>
<evidence type="ECO:0000256" key="9">
    <source>
        <dbReference type="HAMAP-Rule" id="MF_00152"/>
    </source>
</evidence>
<dbReference type="EC" id="3.1.21.2" evidence="9"/>